<protein>
    <recommendedName>
        <fullName evidence="1">Transposase IS701-like DDE domain-containing protein</fullName>
    </recommendedName>
</protein>
<dbReference type="InterPro" id="IPR038721">
    <property type="entry name" value="IS701-like_DDE_dom"/>
</dbReference>
<dbReference type="Pfam" id="PF13546">
    <property type="entry name" value="DDE_5"/>
    <property type="match status" value="1"/>
</dbReference>
<evidence type="ECO:0000259" key="1">
    <source>
        <dbReference type="Pfam" id="PF13546"/>
    </source>
</evidence>
<sequence length="370" mass="42048">MVDDTDNPRSKTTTRLYKTYRLHHKPSGGTVNGQSFVFLVLVTPLVTFPVGVEFYMPDPAITEWNRRDRMLKQRGVPVKDRPAQPLPDPRYPTKQELALDLLATFRGHFPQVSLQCTLADTLYGTAEFLDMTALSTGGKQVVSQIRKDQHVRFRGKEMTVETYFHQHPGSPFTIIIRGGLPQTVIVSSARLVVCAQKTKRFVIALKYEGEEEYRDLVAIDLSWRTLDIVQAHPCRWLVEVFLQDWSTYEGWRQLAKQPDENGSRCSLILSLLCDHCLLLHPEQSVWLDHHLPACTVGSLCEVIKMESLMQCVGEIVSSEDPVNEFEKLATRAKEVFSVRDSSKHMIGRALGRLEPTPSLKYHARVMMNAA</sequence>
<gene>
    <name evidence="2" type="ORF">U27_05644</name>
</gene>
<organism evidence="2">
    <name type="scientific">Vecturithrix granuli</name>
    <dbReference type="NCBI Taxonomy" id="1499967"/>
    <lineage>
        <taxon>Bacteria</taxon>
        <taxon>Candidatus Moduliflexota</taxon>
        <taxon>Candidatus Vecturitrichia</taxon>
        <taxon>Candidatus Vecturitrichales</taxon>
        <taxon>Candidatus Vecturitrichaceae</taxon>
        <taxon>Candidatus Vecturithrix</taxon>
    </lineage>
</organism>
<feature type="domain" description="Transposase IS701-like DDE" evidence="1">
    <location>
        <begin position="2"/>
        <end position="171"/>
    </location>
</feature>
<name>A0A081C265_VECG1</name>
<dbReference type="Proteomes" id="UP000030661">
    <property type="component" value="Unassembled WGS sequence"/>
</dbReference>
<reference evidence="2" key="1">
    <citation type="journal article" date="2015" name="PeerJ">
        <title>First genomic representation of candidate bacterial phylum KSB3 points to enhanced environmental sensing as a trigger of wastewater bulking.</title>
        <authorList>
            <person name="Sekiguchi Y."/>
            <person name="Ohashi A."/>
            <person name="Parks D.H."/>
            <person name="Yamauchi T."/>
            <person name="Tyson G.W."/>
            <person name="Hugenholtz P."/>
        </authorList>
    </citation>
    <scope>NUCLEOTIDE SEQUENCE [LARGE SCALE GENOMIC DNA]</scope>
</reference>
<proteinExistence type="predicted"/>
<evidence type="ECO:0000313" key="2">
    <source>
        <dbReference type="EMBL" id="GAK58670.1"/>
    </source>
</evidence>
<evidence type="ECO:0000313" key="3">
    <source>
        <dbReference type="Proteomes" id="UP000030661"/>
    </source>
</evidence>
<dbReference type="EMBL" id="DF820468">
    <property type="protein sequence ID" value="GAK58670.1"/>
    <property type="molecule type" value="Genomic_DNA"/>
</dbReference>
<dbReference type="AlphaFoldDB" id="A0A081C265"/>
<dbReference type="HOGENOM" id="CLU_052663_0_0_0"/>
<dbReference type="eggNOG" id="COG5659">
    <property type="taxonomic scope" value="Bacteria"/>
</dbReference>
<keyword evidence="3" id="KW-1185">Reference proteome</keyword>
<accession>A0A081C265</accession>